<dbReference type="EMBL" id="AQGU01000027">
    <property type="protein sequence ID" value="MBE0360560.1"/>
    <property type="molecule type" value="Genomic_DNA"/>
</dbReference>
<name>A0ABR9E1T6_9GAMM</name>
<evidence type="ECO:0008006" key="4">
    <source>
        <dbReference type="Google" id="ProtNLM"/>
    </source>
</evidence>
<accession>A0ABR9E1T6</accession>
<evidence type="ECO:0000313" key="3">
    <source>
        <dbReference type="Proteomes" id="UP000648482"/>
    </source>
</evidence>
<comment type="caution">
    <text evidence="2">The sequence shown here is derived from an EMBL/GenBank/DDBJ whole genome shotgun (WGS) entry which is preliminary data.</text>
</comment>
<evidence type="ECO:0000313" key="2">
    <source>
        <dbReference type="EMBL" id="MBE0360560.1"/>
    </source>
</evidence>
<dbReference type="SUPFAM" id="SSF54523">
    <property type="entry name" value="Pili subunits"/>
    <property type="match status" value="1"/>
</dbReference>
<keyword evidence="3" id="KW-1185">Reference proteome</keyword>
<reference evidence="2 3" key="1">
    <citation type="submission" date="2015-06" db="EMBL/GenBank/DDBJ databases">
        <title>Genome sequence of Pseudoalteromonas aliena.</title>
        <authorList>
            <person name="Xie B.-B."/>
            <person name="Rong J.-C."/>
            <person name="Qin Q.-L."/>
            <person name="Zhang Y.-Z."/>
        </authorList>
    </citation>
    <scope>NUCLEOTIDE SEQUENCE [LARGE SCALE GENOMIC DNA]</scope>
    <source>
        <strain evidence="2 3">SW19</strain>
    </source>
</reference>
<keyword evidence="1" id="KW-1133">Transmembrane helix</keyword>
<keyword evidence="1" id="KW-0812">Transmembrane</keyword>
<dbReference type="Gene3D" id="3.30.700.10">
    <property type="entry name" value="Glycoprotein, Type 4 Pilin"/>
    <property type="match status" value="1"/>
</dbReference>
<dbReference type="InterPro" id="IPR012902">
    <property type="entry name" value="N_methyl_site"/>
</dbReference>
<gene>
    <name evidence="2" type="ORF">PALI_a2566</name>
</gene>
<dbReference type="Pfam" id="PF07963">
    <property type="entry name" value="N_methyl"/>
    <property type="match status" value="1"/>
</dbReference>
<dbReference type="NCBIfam" id="TIGR02532">
    <property type="entry name" value="IV_pilin_GFxxxE"/>
    <property type="match status" value="1"/>
</dbReference>
<feature type="transmembrane region" description="Helical" evidence="1">
    <location>
        <begin position="12"/>
        <end position="36"/>
    </location>
</feature>
<organism evidence="2 3">
    <name type="scientific">Pseudoalteromonas aliena SW19</name>
    <dbReference type="NCBI Taxonomy" id="1314866"/>
    <lineage>
        <taxon>Bacteria</taxon>
        <taxon>Pseudomonadati</taxon>
        <taxon>Pseudomonadota</taxon>
        <taxon>Gammaproteobacteria</taxon>
        <taxon>Alteromonadales</taxon>
        <taxon>Pseudoalteromonadaceae</taxon>
        <taxon>Pseudoalteromonas</taxon>
    </lineage>
</organism>
<evidence type="ECO:0000256" key="1">
    <source>
        <dbReference type="SAM" id="Phobius"/>
    </source>
</evidence>
<dbReference type="InterPro" id="IPR045584">
    <property type="entry name" value="Pilin-like"/>
</dbReference>
<proteinExistence type="predicted"/>
<dbReference type="RefSeq" id="WP_193156206.1">
    <property type="nucleotide sequence ID" value="NZ_AQGU01000027.1"/>
</dbReference>
<dbReference type="Proteomes" id="UP000648482">
    <property type="component" value="Unassembled WGS sequence"/>
</dbReference>
<sequence length="136" mass="15371">MYLVSRRFNKGFTLIELIIVLSIVGLLLAVVAPISIKAVDKTEAKTELLTTTKWIKNIGFQAFIEQQNYALELNGNTLNLYSKPSNELIKTKTLESLKFTLQWVNFNANGFVSPQQINGHFRDQPLSISLELANEK</sequence>
<dbReference type="PROSITE" id="PS00409">
    <property type="entry name" value="PROKAR_NTER_METHYL"/>
    <property type="match status" value="1"/>
</dbReference>
<keyword evidence="1" id="KW-0472">Membrane</keyword>
<protein>
    <recommendedName>
        <fullName evidence="4">Prepilin-type N-terminal cleavage/methylation domain-containing protein</fullName>
    </recommendedName>
</protein>